<evidence type="ECO:0000313" key="2">
    <source>
        <dbReference type="WBParaSite" id="PSU_v2.g20112.t1"/>
    </source>
</evidence>
<dbReference type="WBParaSite" id="PSU_v2.g20112.t1">
    <property type="protein sequence ID" value="PSU_v2.g20112.t1"/>
    <property type="gene ID" value="PSU_v2.g20112"/>
</dbReference>
<protein>
    <submittedName>
        <fullName evidence="2">VWFA domain-containing protein</fullName>
    </submittedName>
</protein>
<dbReference type="Proteomes" id="UP000887577">
    <property type="component" value="Unplaced"/>
</dbReference>
<dbReference type="AlphaFoldDB" id="A0A914YIE9"/>
<reference evidence="2" key="1">
    <citation type="submission" date="2022-11" db="UniProtKB">
        <authorList>
            <consortium name="WormBaseParasite"/>
        </authorList>
    </citation>
    <scope>IDENTIFICATION</scope>
</reference>
<proteinExistence type="predicted"/>
<evidence type="ECO:0000313" key="1">
    <source>
        <dbReference type="Proteomes" id="UP000887577"/>
    </source>
</evidence>
<organism evidence="1 2">
    <name type="scientific">Panagrolaimus superbus</name>
    <dbReference type="NCBI Taxonomy" id="310955"/>
    <lineage>
        <taxon>Eukaryota</taxon>
        <taxon>Metazoa</taxon>
        <taxon>Ecdysozoa</taxon>
        <taxon>Nematoda</taxon>
        <taxon>Chromadorea</taxon>
        <taxon>Rhabditida</taxon>
        <taxon>Tylenchina</taxon>
        <taxon>Panagrolaimomorpha</taxon>
        <taxon>Panagrolaimoidea</taxon>
        <taxon>Panagrolaimidae</taxon>
        <taxon>Panagrolaimus</taxon>
    </lineage>
</organism>
<keyword evidence="1" id="KW-1185">Reference proteome</keyword>
<sequence length="131" mass="14566">MYNGIFDWNNKNSITELQRFINATQQTQQSYSLRAHFSLLATALENIQPTSYPIGALIFISDTSDSALQGADQIFSRLGNVKITFVLLGQGLDQSKLTQFSNNFINWTDLSQPQPPGWNNDVAAASYGCKL</sequence>
<accession>A0A914YIE9</accession>
<name>A0A914YIE9_9BILA</name>